<organism evidence="2 3">
    <name type="scientific">Durio zibethinus</name>
    <name type="common">Durian</name>
    <dbReference type="NCBI Taxonomy" id="66656"/>
    <lineage>
        <taxon>Eukaryota</taxon>
        <taxon>Viridiplantae</taxon>
        <taxon>Streptophyta</taxon>
        <taxon>Embryophyta</taxon>
        <taxon>Tracheophyta</taxon>
        <taxon>Spermatophyta</taxon>
        <taxon>Magnoliopsida</taxon>
        <taxon>eudicotyledons</taxon>
        <taxon>Gunneridae</taxon>
        <taxon>Pentapetalae</taxon>
        <taxon>rosids</taxon>
        <taxon>malvids</taxon>
        <taxon>Malvales</taxon>
        <taxon>Malvaceae</taxon>
        <taxon>Helicteroideae</taxon>
        <taxon>Durio</taxon>
    </lineage>
</organism>
<dbReference type="KEGG" id="dzi:111288994"/>
<proteinExistence type="predicted"/>
<gene>
    <name evidence="3" type="primary">LOC111288994</name>
</gene>
<feature type="domain" description="Reverse transcriptase zinc-binding" evidence="1">
    <location>
        <begin position="2"/>
        <end position="48"/>
    </location>
</feature>
<protein>
    <submittedName>
        <fullName evidence="3">Uncharacterized protein LOC111288994</fullName>
    </submittedName>
</protein>
<evidence type="ECO:0000259" key="1">
    <source>
        <dbReference type="Pfam" id="PF13966"/>
    </source>
</evidence>
<evidence type="ECO:0000313" key="2">
    <source>
        <dbReference type="Proteomes" id="UP000515121"/>
    </source>
</evidence>
<sequence length="146" mass="17409">MAILNRLPMKDRLRSWGMEIDSRSNLCHNEYETRDHVYFECVYTKEVWQKILQPCKIDRRVGSWYTELSWSENRLKGKALISTLLRIAWNACIYFIWGERNQRIFKQGEMTTAQMVDKVKEIVRYRLHGLKHIAGDMNSYIVADSC</sequence>
<dbReference type="PANTHER" id="PTHR33116">
    <property type="entry name" value="REVERSE TRANSCRIPTASE ZINC-BINDING DOMAIN-CONTAINING PROTEIN-RELATED-RELATED"/>
    <property type="match status" value="1"/>
</dbReference>
<dbReference type="PANTHER" id="PTHR33116:SF66">
    <property type="entry name" value="REVERSE TRANSCRIPTASE ZINC-BINDING DOMAIN-CONTAINING PROTEIN"/>
    <property type="match status" value="1"/>
</dbReference>
<dbReference type="Proteomes" id="UP000515121">
    <property type="component" value="Unplaced"/>
</dbReference>
<reference evidence="3" key="1">
    <citation type="submission" date="2025-08" db="UniProtKB">
        <authorList>
            <consortium name="RefSeq"/>
        </authorList>
    </citation>
    <scope>IDENTIFICATION</scope>
    <source>
        <tissue evidence="3">Fruit stalk</tissue>
    </source>
</reference>
<evidence type="ECO:0000313" key="3">
    <source>
        <dbReference type="RefSeq" id="XP_022735626.1"/>
    </source>
</evidence>
<dbReference type="InterPro" id="IPR026960">
    <property type="entry name" value="RVT-Znf"/>
</dbReference>
<dbReference type="GeneID" id="111288994"/>
<dbReference type="AlphaFoldDB" id="A0A6P5Y6K8"/>
<accession>A0A6P5Y6K8</accession>
<dbReference type="RefSeq" id="XP_022735626.1">
    <property type="nucleotide sequence ID" value="XM_022879891.1"/>
</dbReference>
<name>A0A6P5Y6K8_DURZI</name>
<dbReference type="Pfam" id="PF13966">
    <property type="entry name" value="zf-RVT"/>
    <property type="match status" value="1"/>
</dbReference>
<keyword evidence="2" id="KW-1185">Reference proteome</keyword>